<evidence type="ECO:0000259" key="6">
    <source>
        <dbReference type="PROSITE" id="PS50850"/>
    </source>
</evidence>
<evidence type="ECO:0000313" key="8">
    <source>
        <dbReference type="Proteomes" id="UP000654604"/>
    </source>
</evidence>
<dbReference type="SUPFAM" id="SSF103473">
    <property type="entry name" value="MFS general substrate transporter"/>
    <property type="match status" value="2"/>
</dbReference>
<dbReference type="PANTHER" id="PTHR23531">
    <property type="entry name" value="QUINOLENE RESISTANCE PROTEIN NORA"/>
    <property type="match status" value="1"/>
</dbReference>
<feature type="transmembrane region" description="Helical" evidence="5">
    <location>
        <begin position="140"/>
        <end position="162"/>
    </location>
</feature>
<proteinExistence type="predicted"/>
<evidence type="ECO:0000256" key="2">
    <source>
        <dbReference type="ARBA" id="ARBA00022692"/>
    </source>
</evidence>
<feature type="transmembrane region" description="Helical" evidence="5">
    <location>
        <begin position="261"/>
        <end position="285"/>
    </location>
</feature>
<feature type="transmembrane region" description="Helical" evidence="5">
    <location>
        <begin position="174"/>
        <end position="196"/>
    </location>
</feature>
<keyword evidence="2 5" id="KW-0812">Transmembrane</keyword>
<dbReference type="Gene3D" id="1.20.1250.20">
    <property type="entry name" value="MFS general substrate transporter like domains"/>
    <property type="match status" value="2"/>
</dbReference>
<dbReference type="RefSeq" id="WP_193800301.1">
    <property type="nucleotide sequence ID" value="NZ_JADEWC010000008.1"/>
</dbReference>
<feature type="transmembrane region" description="Helical" evidence="5">
    <location>
        <begin position="347"/>
        <end position="371"/>
    </location>
</feature>
<feature type="transmembrane region" description="Helical" evidence="5">
    <location>
        <begin position="53"/>
        <end position="71"/>
    </location>
</feature>
<dbReference type="Proteomes" id="UP000654604">
    <property type="component" value="Unassembled WGS sequence"/>
</dbReference>
<dbReference type="Pfam" id="PF07690">
    <property type="entry name" value="MFS_1"/>
    <property type="match status" value="1"/>
</dbReference>
<evidence type="ECO:0000313" key="7">
    <source>
        <dbReference type="EMBL" id="MBE9222136.1"/>
    </source>
</evidence>
<organism evidence="7 8">
    <name type="scientific">Cyanobacterium stanieri LEGE 03274</name>
    <dbReference type="NCBI Taxonomy" id="1828756"/>
    <lineage>
        <taxon>Bacteria</taxon>
        <taxon>Bacillati</taxon>
        <taxon>Cyanobacteriota</taxon>
        <taxon>Cyanophyceae</taxon>
        <taxon>Oscillatoriophycideae</taxon>
        <taxon>Chroococcales</taxon>
        <taxon>Geminocystaceae</taxon>
        <taxon>Cyanobacterium</taxon>
    </lineage>
</organism>
<dbReference type="CDD" id="cd17489">
    <property type="entry name" value="MFS_YfcJ_like"/>
    <property type="match status" value="1"/>
</dbReference>
<comment type="caution">
    <text evidence="7">The sequence shown here is derived from an EMBL/GenBank/DDBJ whole genome shotgun (WGS) entry which is preliminary data.</text>
</comment>
<keyword evidence="4 5" id="KW-0472">Membrane</keyword>
<reference evidence="7 8" key="1">
    <citation type="submission" date="2020-10" db="EMBL/GenBank/DDBJ databases">
        <authorList>
            <person name="Castelo-Branco R."/>
            <person name="Eusebio N."/>
            <person name="Adriana R."/>
            <person name="Vieira A."/>
            <person name="Brugerolle De Fraissinette N."/>
            <person name="Rezende De Castro R."/>
            <person name="Schneider M.P."/>
            <person name="Vasconcelos V."/>
            <person name="Leao P.N."/>
        </authorList>
    </citation>
    <scope>NUCLEOTIDE SEQUENCE [LARGE SCALE GENOMIC DNA]</scope>
    <source>
        <strain evidence="7 8">LEGE 03274</strain>
    </source>
</reference>
<feature type="domain" description="Major facilitator superfamily (MFS) profile" evidence="6">
    <location>
        <begin position="17"/>
        <end position="438"/>
    </location>
</feature>
<feature type="transmembrane region" description="Helical" evidence="5">
    <location>
        <begin position="325"/>
        <end position="341"/>
    </location>
</feature>
<feature type="transmembrane region" description="Helical" evidence="5">
    <location>
        <begin position="202"/>
        <end position="220"/>
    </location>
</feature>
<feature type="transmembrane region" description="Helical" evidence="5">
    <location>
        <begin position="15"/>
        <end position="32"/>
    </location>
</feature>
<dbReference type="InterPro" id="IPR020846">
    <property type="entry name" value="MFS_dom"/>
</dbReference>
<dbReference type="InterPro" id="IPR052714">
    <property type="entry name" value="MFS_Exporter"/>
</dbReference>
<evidence type="ECO:0000256" key="3">
    <source>
        <dbReference type="ARBA" id="ARBA00022989"/>
    </source>
</evidence>
<evidence type="ECO:0000256" key="4">
    <source>
        <dbReference type="ARBA" id="ARBA00023136"/>
    </source>
</evidence>
<accession>A0ABR9V3L2</accession>
<dbReference type="PANTHER" id="PTHR23531:SF1">
    <property type="entry name" value="QUINOLENE RESISTANCE PROTEIN NORA"/>
    <property type="match status" value="1"/>
</dbReference>
<keyword evidence="3 5" id="KW-1133">Transmembrane helix</keyword>
<name>A0ABR9V3L2_9CHRO</name>
<protein>
    <submittedName>
        <fullName evidence="7">MFS transporter</fullName>
    </submittedName>
</protein>
<feature type="transmembrane region" description="Helical" evidence="5">
    <location>
        <begin position="412"/>
        <end position="434"/>
    </location>
</feature>
<feature type="transmembrane region" description="Helical" evidence="5">
    <location>
        <begin position="291"/>
        <end position="313"/>
    </location>
</feature>
<comment type="subcellular location">
    <subcellularLocation>
        <location evidence="1">Cell membrane</location>
        <topology evidence="1">Multi-pass membrane protein</topology>
    </subcellularLocation>
</comment>
<evidence type="ECO:0000256" key="1">
    <source>
        <dbReference type="ARBA" id="ARBA00004651"/>
    </source>
</evidence>
<feature type="transmembrane region" description="Helical" evidence="5">
    <location>
        <begin position="116"/>
        <end position="134"/>
    </location>
</feature>
<sequence>MNFLKAFATIERPKLINIATLFASGLLFWMSMSSLLPTLPAYIKDMGAQPKQVAIVMSFFAIGLLGSRIWLGQLADESVDIFLHKISLPKTIHQFIFKISKLIFGNLVYYPSRKVIILIGSTVAAIAPICYLFFNQIPQLMAIRAFHGISIAAFTTGYSALVVDISPPKQKGELIGYMSLVIPLGMAVGPALGGFLQEYSTYPILFSFCAGCGLLSLLLASRVKEFPPQRQQQIREQQKTSEPKNHNHSRGFKELFLDRSFLIPTLVLLLVGSLFSTIVTFLPLYIRELDINFNVGLFYTGTAIASFSMRFFAGQASDVHGRGRFITVSLLCYIISMILLAEAQTPLALIISALFEGAGAGMLIPITLALISDRCTFQERGRAFSLCVGGFDIGVALGSAIIGSIFLDFGGYTLLFTIAGIMATVALIIFMTTANKNLTNSLKFAWMNVPDYHALKEN</sequence>
<dbReference type="PROSITE" id="PS50850">
    <property type="entry name" value="MFS"/>
    <property type="match status" value="1"/>
</dbReference>
<dbReference type="EMBL" id="JADEWC010000008">
    <property type="protein sequence ID" value="MBE9222136.1"/>
    <property type="molecule type" value="Genomic_DNA"/>
</dbReference>
<keyword evidence="8" id="KW-1185">Reference proteome</keyword>
<dbReference type="InterPro" id="IPR011701">
    <property type="entry name" value="MFS"/>
</dbReference>
<dbReference type="InterPro" id="IPR036259">
    <property type="entry name" value="MFS_trans_sf"/>
</dbReference>
<gene>
    <name evidence="7" type="ORF">IQ215_05445</name>
</gene>
<feature type="transmembrane region" description="Helical" evidence="5">
    <location>
        <begin position="383"/>
        <end position="406"/>
    </location>
</feature>
<evidence type="ECO:0000256" key="5">
    <source>
        <dbReference type="SAM" id="Phobius"/>
    </source>
</evidence>